<organism evidence="2 3">
    <name type="scientific">Corynebacterium glyciniphilum AJ 3170</name>
    <dbReference type="NCBI Taxonomy" id="1404245"/>
    <lineage>
        <taxon>Bacteria</taxon>
        <taxon>Bacillati</taxon>
        <taxon>Actinomycetota</taxon>
        <taxon>Actinomycetes</taxon>
        <taxon>Mycobacteriales</taxon>
        <taxon>Corynebacteriaceae</taxon>
        <taxon>Corynebacterium</taxon>
    </lineage>
</organism>
<evidence type="ECO:0000313" key="3">
    <source>
        <dbReference type="Proteomes" id="UP000023703"/>
    </source>
</evidence>
<keyword evidence="2" id="KW-0503">Monooxygenase</keyword>
<keyword evidence="3" id="KW-1185">Reference proteome</keyword>
<dbReference type="eggNOG" id="COG0644">
    <property type="taxonomic scope" value="Bacteria"/>
</dbReference>
<evidence type="ECO:0000256" key="1">
    <source>
        <dbReference type="SAM" id="MobiDB-lite"/>
    </source>
</evidence>
<dbReference type="Proteomes" id="UP000023703">
    <property type="component" value="Chromosome"/>
</dbReference>
<name>X5E6W1_9CORY</name>
<gene>
    <name evidence="2" type="ORF">CGLY_03635</name>
</gene>
<dbReference type="Gene3D" id="3.50.50.60">
    <property type="entry name" value="FAD/NAD(P)-binding domain"/>
    <property type="match status" value="3"/>
</dbReference>
<dbReference type="GO" id="GO:0004497">
    <property type="term" value="F:monooxygenase activity"/>
    <property type="evidence" value="ECO:0007669"/>
    <property type="project" value="UniProtKB-KW"/>
</dbReference>
<dbReference type="EMBL" id="CP006842">
    <property type="protein sequence ID" value="AHW63175.1"/>
    <property type="molecule type" value="Genomic_DNA"/>
</dbReference>
<dbReference type="HOGENOM" id="CLU_033694_0_0_11"/>
<sequence>MVKGSPRRVTNSVAPQPWFLRSRGMTDTQQSTPSVPPSPRPSIAVIGAGLTGVNAALAFQSQGWQVDLYSNRSRSALRDDLPATGTAILFGNSRVPDRTITDDHYAGTPTAQFAASSVGIAGTPPEASFTARFTYEAQSVDPRLRADDRLGEFLDKAATTSRFIVDEVTPETLDTIAADHDLTFVATGKAGLADLFETDLERTPYDSAQRYLLTVTAHGLPVDHVFRGRGSTVPGGLLSLHEDGEIFVGPHLHKDGADSSDDSDDAWVILAWARPGTATEEAFRSATDAREALDVLQSLHHREFPDVAGDIDWLHPIDTDPHSWLKGAVTPRVHRPTARTAGGHLIATLGDTSVAVDPIAGQGAQLATYQVAGLRDGLRAALDDGRDWDEELLTELFDHHWQEHAEAGVEVTSLFLGDPLFAEVAQEFFASAAADPAAASALFSLFSDPSPALVLRTAADVRSFAASFRAAAA</sequence>
<dbReference type="KEGG" id="cgy:CGLY_03635"/>
<evidence type="ECO:0000313" key="2">
    <source>
        <dbReference type="EMBL" id="AHW63175.1"/>
    </source>
</evidence>
<dbReference type="SUPFAM" id="SSF51905">
    <property type="entry name" value="FAD/NAD(P)-binding domain"/>
    <property type="match status" value="1"/>
</dbReference>
<accession>X5E6W1</accession>
<dbReference type="STRING" id="1404245.CGLY_03635"/>
<reference evidence="2 3" key="1">
    <citation type="journal article" date="2015" name="Int. J. Syst. Evol. Microbiol.">
        <title>Revisiting Corynebacterium glyciniphilum (ex Kubota et al., 1972) sp. nov., nom. rev., isolated from putrefied banana.</title>
        <authorList>
            <person name="Al-Dilaimi A."/>
            <person name="Bednarz H."/>
            <person name="Lomker A."/>
            <person name="Niehaus K."/>
            <person name="Kalinowski J."/>
            <person name="Ruckert C."/>
        </authorList>
    </citation>
    <scope>NUCLEOTIDE SEQUENCE [LARGE SCALE GENOMIC DNA]</scope>
    <source>
        <strain evidence="2">AJ 3170</strain>
    </source>
</reference>
<dbReference type="InterPro" id="IPR036188">
    <property type="entry name" value="FAD/NAD-bd_sf"/>
</dbReference>
<feature type="region of interest" description="Disordered" evidence="1">
    <location>
        <begin position="1"/>
        <end position="40"/>
    </location>
</feature>
<dbReference type="AlphaFoldDB" id="X5E6W1"/>
<keyword evidence="2" id="KW-0560">Oxidoreductase</keyword>
<proteinExistence type="predicted"/>
<protein>
    <submittedName>
        <fullName evidence="2">Putative monooxygenase</fullName>
    </submittedName>
</protein>